<reference evidence="2 3" key="1">
    <citation type="submission" date="2024-09" db="EMBL/GenBank/DDBJ databases">
        <authorList>
            <person name="Sun Q."/>
            <person name="Mori K."/>
        </authorList>
    </citation>
    <scope>NUCLEOTIDE SEQUENCE [LARGE SCALE GENOMIC DNA]</scope>
    <source>
        <strain evidence="2 3">CCM 7792</strain>
    </source>
</reference>
<sequence length="460" mass="48717">MAIMTIGALVIIIAFCGLALDLSRVYNRKMELQNAADVAALAAARELNGTRAGIDKAIEEASKRFGGSSANSVTFGYGQRMQWAAAAIEFGPTPNGPWQSSVSAQGNPNGLLYARANTTGLDSSYGEVDTVFMPFFSPDLAAVSVSARAIAGRSAIKAMPLGLCAMRPEQRRDRAGELEEYGFRRGVSYDLMQLNPESKNTAQSFLLDPFGASGGGTSASRIRAAEPYVCTGTLAIARLSGDQVGVSSPFPLASLVRHLNSRFASDATACDPETAPPDANVKKYVFNTSVPWMSTAPDGQSAALSEVDSKRWTVAGPDPTPADTTAGMYGPLWAYARAARYASTEPPDGAYATFATSNWGTLYNPGKPTAATSYPSSGTPYMQTRGSANFEAPAGSNKGVRHRRVLNVPLLECPVTGNRATVLGIGRFFMTVPANDTHLYAEFAGLVPEPSLSIQMKLYP</sequence>
<dbReference type="InterPro" id="IPR028087">
    <property type="entry name" value="Tad_N"/>
</dbReference>
<protein>
    <submittedName>
        <fullName evidence="2">Pilus assembly protein TadG-related protein</fullName>
    </submittedName>
</protein>
<feature type="domain" description="Putative Flp pilus-assembly TadG-like N-terminal" evidence="1">
    <location>
        <begin position="1"/>
        <end position="45"/>
    </location>
</feature>
<dbReference type="Proteomes" id="UP001589773">
    <property type="component" value="Unassembled WGS sequence"/>
</dbReference>
<accession>A0ABV6FKF9</accession>
<dbReference type="Pfam" id="PF13400">
    <property type="entry name" value="Tad"/>
    <property type="match status" value="1"/>
</dbReference>
<evidence type="ECO:0000313" key="3">
    <source>
        <dbReference type="Proteomes" id="UP001589773"/>
    </source>
</evidence>
<keyword evidence="3" id="KW-1185">Reference proteome</keyword>
<proteinExistence type="predicted"/>
<evidence type="ECO:0000313" key="2">
    <source>
        <dbReference type="EMBL" id="MFC0254028.1"/>
    </source>
</evidence>
<name>A0ABV6FKF9_9BURK</name>
<comment type="caution">
    <text evidence="2">The sequence shown here is derived from an EMBL/GenBank/DDBJ whole genome shotgun (WGS) entry which is preliminary data.</text>
</comment>
<dbReference type="EMBL" id="JBHLWP010000018">
    <property type="protein sequence ID" value="MFC0254028.1"/>
    <property type="molecule type" value="Genomic_DNA"/>
</dbReference>
<gene>
    <name evidence="2" type="ORF">ACFFJK_19200</name>
</gene>
<evidence type="ECO:0000259" key="1">
    <source>
        <dbReference type="Pfam" id="PF13400"/>
    </source>
</evidence>
<organism evidence="2 3">
    <name type="scientific">Massilia consociata</name>
    <dbReference type="NCBI Taxonomy" id="760117"/>
    <lineage>
        <taxon>Bacteria</taxon>
        <taxon>Pseudomonadati</taxon>
        <taxon>Pseudomonadota</taxon>
        <taxon>Betaproteobacteria</taxon>
        <taxon>Burkholderiales</taxon>
        <taxon>Oxalobacteraceae</taxon>
        <taxon>Telluria group</taxon>
        <taxon>Massilia</taxon>
    </lineage>
</organism>